<dbReference type="PANTHER" id="PTHR11999">
    <property type="entry name" value="GROUP II PYRIDOXAL-5-PHOSPHATE DECARBOXYLASE"/>
    <property type="match status" value="1"/>
</dbReference>
<name>A0A0M8MZL5_ESCWE</name>
<keyword evidence="4 6" id="KW-0456">Lyase</keyword>
<dbReference type="GO" id="GO:0016831">
    <property type="term" value="F:carboxy-lyase activity"/>
    <property type="evidence" value="ECO:0007669"/>
    <property type="project" value="InterPro"/>
</dbReference>
<dbReference type="Gene3D" id="3.90.1150.10">
    <property type="entry name" value="Aspartate Aminotransferase, domain 1"/>
    <property type="match status" value="1"/>
</dbReference>
<reference evidence="8 9" key="1">
    <citation type="submission" date="2015-07" db="EMBL/GenBank/DDBJ databases">
        <title>The genome of the fungus Escovopsis weberi, a specialized disease agent of ant agriculture.</title>
        <authorList>
            <person name="de Man T.J."/>
            <person name="Stajich J.E."/>
            <person name="Kubicek C.P."/>
            <person name="Chenthamara K."/>
            <person name="Atanasova L."/>
            <person name="Druzhinina I.S."/>
            <person name="Birnbaum S."/>
            <person name="Barribeau S.M."/>
            <person name="Teiling C."/>
            <person name="Suen G."/>
            <person name="Currie C."/>
            <person name="Gerardo N.M."/>
        </authorList>
    </citation>
    <scope>NUCLEOTIDE SEQUENCE [LARGE SCALE GENOMIC DNA]</scope>
</reference>
<keyword evidence="9" id="KW-1185">Reference proteome</keyword>
<accession>A0A0M8MZL5</accession>
<feature type="modified residue" description="N6-(pyridoxal phosphate)lysine" evidence="5">
    <location>
        <position position="335"/>
    </location>
</feature>
<evidence type="ECO:0008006" key="10">
    <source>
        <dbReference type="Google" id="ProtNLM"/>
    </source>
</evidence>
<evidence type="ECO:0000256" key="7">
    <source>
        <dbReference type="SAM" id="MobiDB-lite"/>
    </source>
</evidence>
<sequence>MADLFDPEAQRRRFSQRHDPPSHAPTLPTPGAVRAAEASLPDPLSASYLASHPQEDVARHILADLVPAMSGQAASPNYYGFVTGGVLPVAEWADNVVSRMDQNVQVHLPAQSIATKVEAAALEMLVRLLRLEQHDNNSSDNSSDGDGNGGAWAGRTFTTGATASNILGLACGREALLARRRGGRSVAEAGILAACRDAGVREIRVLSSAPHSSLLKAASAVGLGRASVVEVARRGAARPWKLDLDAVERELRRDGVASIVAVSAGEVNTGRYALDDVHEWERLRRMADEHGAWIHLDGAFGIFSRVLDERDEYQLLHVRSQGFHLADSIALDGHKLLNVPYDCGVFLTRSPSMLQSVFQNPNAAYLAPSGPSDAVPSPLHVGIENSRRFRALPVYAALLSEGRAGFARLVHNMVQLSRSLAAFLRDSPHYELLPNDDDDDPANPADADAGLREIFMIVLFRARDRRLNDVLVERINGTREVYVSGTAWAGGRAVRIAVSSWRVDVERDAALVTSTLARIAAEHEAALLE</sequence>
<comment type="cofactor">
    <cofactor evidence="1 5 6">
        <name>pyridoxal 5'-phosphate</name>
        <dbReference type="ChEBI" id="CHEBI:597326"/>
    </cofactor>
</comment>
<evidence type="ECO:0000256" key="4">
    <source>
        <dbReference type="ARBA" id="ARBA00023239"/>
    </source>
</evidence>
<gene>
    <name evidence="8" type="ORF">ESCO_006298</name>
</gene>
<evidence type="ECO:0000256" key="3">
    <source>
        <dbReference type="ARBA" id="ARBA00022898"/>
    </source>
</evidence>
<dbReference type="Proteomes" id="UP000053831">
    <property type="component" value="Unassembled WGS sequence"/>
</dbReference>
<dbReference type="InterPro" id="IPR015424">
    <property type="entry name" value="PyrdxlP-dep_Trfase"/>
</dbReference>
<dbReference type="OrthoDB" id="2161780at2759"/>
<evidence type="ECO:0000256" key="2">
    <source>
        <dbReference type="ARBA" id="ARBA00009533"/>
    </source>
</evidence>
<organism evidence="8 9">
    <name type="scientific">Escovopsis weberi</name>
    <dbReference type="NCBI Taxonomy" id="150374"/>
    <lineage>
        <taxon>Eukaryota</taxon>
        <taxon>Fungi</taxon>
        <taxon>Dikarya</taxon>
        <taxon>Ascomycota</taxon>
        <taxon>Pezizomycotina</taxon>
        <taxon>Sordariomycetes</taxon>
        <taxon>Hypocreomycetidae</taxon>
        <taxon>Hypocreales</taxon>
        <taxon>Hypocreaceae</taxon>
        <taxon>Escovopsis</taxon>
    </lineage>
</organism>
<dbReference type="STRING" id="150374.A0A0M8MZL5"/>
<dbReference type="InterPro" id="IPR021115">
    <property type="entry name" value="Pyridoxal-P_BS"/>
</dbReference>
<dbReference type="InterPro" id="IPR010977">
    <property type="entry name" value="Aromatic_deC"/>
</dbReference>
<dbReference type="AlphaFoldDB" id="A0A0M8MZL5"/>
<evidence type="ECO:0000256" key="1">
    <source>
        <dbReference type="ARBA" id="ARBA00001933"/>
    </source>
</evidence>
<dbReference type="InterPro" id="IPR015422">
    <property type="entry name" value="PyrdxlP-dep_Trfase_small"/>
</dbReference>
<feature type="region of interest" description="Disordered" evidence="7">
    <location>
        <begin position="1"/>
        <end position="30"/>
    </location>
</feature>
<comment type="caution">
    <text evidence="8">The sequence shown here is derived from an EMBL/GenBank/DDBJ whole genome shotgun (WGS) entry which is preliminary data.</text>
</comment>
<dbReference type="PANTHER" id="PTHR11999:SF165">
    <property type="entry name" value="DECARBOXYLASE, PUTATIVE (AFU_ORTHOLOGUE AFUA_2G04980)-RELATED"/>
    <property type="match status" value="1"/>
</dbReference>
<evidence type="ECO:0000313" key="9">
    <source>
        <dbReference type="Proteomes" id="UP000053831"/>
    </source>
</evidence>
<dbReference type="InterPro" id="IPR002129">
    <property type="entry name" value="PyrdxlP-dep_de-COase"/>
</dbReference>
<comment type="similarity">
    <text evidence="2 6">Belongs to the group II decarboxylase family.</text>
</comment>
<dbReference type="InterPro" id="IPR015421">
    <property type="entry name" value="PyrdxlP-dep_Trfase_major"/>
</dbReference>
<dbReference type="SUPFAM" id="SSF53383">
    <property type="entry name" value="PLP-dependent transferases"/>
    <property type="match status" value="1"/>
</dbReference>
<dbReference type="PROSITE" id="PS00392">
    <property type="entry name" value="DDC_GAD_HDC_YDC"/>
    <property type="match status" value="1"/>
</dbReference>
<dbReference type="Pfam" id="PF00282">
    <property type="entry name" value="Pyridoxal_deC"/>
    <property type="match status" value="1"/>
</dbReference>
<evidence type="ECO:0000256" key="5">
    <source>
        <dbReference type="PIRSR" id="PIRSR602129-50"/>
    </source>
</evidence>
<dbReference type="Gene3D" id="3.40.640.10">
    <property type="entry name" value="Type I PLP-dependent aspartate aminotransferase-like (Major domain)"/>
    <property type="match status" value="1"/>
</dbReference>
<feature type="compositionally biased region" description="Basic and acidic residues" evidence="7">
    <location>
        <begin position="8"/>
        <end position="21"/>
    </location>
</feature>
<evidence type="ECO:0000256" key="6">
    <source>
        <dbReference type="RuleBase" id="RU000382"/>
    </source>
</evidence>
<keyword evidence="3 5" id="KW-0663">Pyridoxal phosphate</keyword>
<dbReference type="GO" id="GO:0005737">
    <property type="term" value="C:cytoplasm"/>
    <property type="evidence" value="ECO:0007669"/>
    <property type="project" value="TreeGrafter"/>
</dbReference>
<proteinExistence type="inferred from homology"/>
<evidence type="ECO:0000313" key="8">
    <source>
        <dbReference type="EMBL" id="KOS20117.1"/>
    </source>
</evidence>
<dbReference type="EMBL" id="LGSR01000018">
    <property type="protein sequence ID" value="KOS20117.1"/>
    <property type="molecule type" value="Genomic_DNA"/>
</dbReference>
<dbReference type="GO" id="GO:0019752">
    <property type="term" value="P:carboxylic acid metabolic process"/>
    <property type="evidence" value="ECO:0007669"/>
    <property type="project" value="InterPro"/>
</dbReference>
<dbReference type="GO" id="GO:0030170">
    <property type="term" value="F:pyridoxal phosphate binding"/>
    <property type="evidence" value="ECO:0007669"/>
    <property type="project" value="InterPro"/>
</dbReference>
<protein>
    <recommendedName>
        <fullName evidence="10">L-2,4-diaminobutyrate decarboxylase</fullName>
    </recommendedName>
</protein>